<dbReference type="EMBL" id="CM037628">
    <property type="protein sequence ID" value="KAH7996652.1"/>
    <property type="molecule type" value="Genomic_DNA"/>
</dbReference>
<accession>A0ACB8EUX4</accession>
<reference evidence="1" key="1">
    <citation type="submission" date="2021-08" db="EMBL/GenBank/DDBJ databases">
        <title>The first chromosome-level gecko genome reveals the dynamic sex chromosomes of Neotropical dwarf geckos (Sphaerodactylidae: Sphaerodactylus).</title>
        <authorList>
            <person name="Pinto B.J."/>
            <person name="Keating S.E."/>
            <person name="Gamble T."/>
        </authorList>
    </citation>
    <scope>NUCLEOTIDE SEQUENCE</scope>
    <source>
        <strain evidence="1">TG3544</strain>
    </source>
</reference>
<organism evidence="1 2">
    <name type="scientific">Sphaerodactylus townsendi</name>
    <dbReference type="NCBI Taxonomy" id="933632"/>
    <lineage>
        <taxon>Eukaryota</taxon>
        <taxon>Metazoa</taxon>
        <taxon>Chordata</taxon>
        <taxon>Craniata</taxon>
        <taxon>Vertebrata</taxon>
        <taxon>Euteleostomi</taxon>
        <taxon>Lepidosauria</taxon>
        <taxon>Squamata</taxon>
        <taxon>Bifurcata</taxon>
        <taxon>Gekkota</taxon>
        <taxon>Sphaerodactylidae</taxon>
        <taxon>Sphaerodactylus</taxon>
    </lineage>
</organism>
<name>A0ACB8EUX4_9SAUR</name>
<evidence type="ECO:0000313" key="2">
    <source>
        <dbReference type="Proteomes" id="UP000827872"/>
    </source>
</evidence>
<protein>
    <submittedName>
        <fullName evidence="1">Uncharacterized protein</fullName>
    </submittedName>
</protein>
<proteinExistence type="predicted"/>
<evidence type="ECO:0000313" key="1">
    <source>
        <dbReference type="EMBL" id="KAH7996652.1"/>
    </source>
</evidence>
<comment type="caution">
    <text evidence="1">The sequence shown here is derived from an EMBL/GenBank/DDBJ whole genome shotgun (WGS) entry which is preliminary data.</text>
</comment>
<dbReference type="Proteomes" id="UP000827872">
    <property type="component" value="Linkage Group LG15"/>
</dbReference>
<gene>
    <name evidence="1" type="ORF">K3G42_009071</name>
</gene>
<keyword evidence="2" id="KW-1185">Reference proteome</keyword>
<sequence length="917" mass="99086">MWGDKLVYGSRLGGGADSFSVRLSGSPNLCIGRVEVFHRGKWGTVCDDEWDALDAAVVCRELDCGEALSAPHGAWFGEGSGPIWLNEVRCKGTEQHLHGCRHKGFRRHVCTHEEDASAICSGQHFSPFTASSPPPTVRDDKLEAVMPARPATSVPSEGTPLALRLVGGRSRCSGRVEVLHQGQWGTVCDDMWGLPDVTVICRELGCGEALAAPGGAIFGEGNKVIWLDDVQCQGGESKLTECLASPWGTHNCRHNEAAGAVCSDEMPLTMVEEHLATLVNTLAPQRPQPIPHRRSPRPTQPTSDQVEYVAHEASRHVGKSSTEGHLKATLVGQWQVKLVGGSGSCAGRVEVLHKDTWGTVCDDGWDVLDATVVCRELGCGSPLLSPGNALYGPGTGPIWLDDVNCTGKESTLQHCQSQPWGQHNCNHNEDASVICTGMWKPLSFTEPAIMDSNTAELIPHTQAPSSSDKSGLYNILDTAEAPTQGVPPAWEMLFPSPQHPDELFLPPTDGMELEDENEEPTSLWNVQQTTSDEEIPQDVHHTELTSPPKARSSTHRSGLELTDSSVTAQSLSALWDLESEREAEPSRPPRTVMLEQGLKDAVDTEPSIQWDNMSREPPVTKQAELSSSSPKIHPGSAIWVAESEREIEPTSFSGIEFHPVTQDLNSATETVTQVHWNDIPGVPVTQEPAKPSTETPPASTMGVWESEREMELAIHGGMESFSYSENLKATSEMETPTATQNAQHMNNRENISLEAPDSSNSKADADPEQKESMDKDPHTVRSIDTISTTGQTKAPGTSEPSADLVTLTAQLNETPPGCPVRQELRKEVRDCCCSPDSMENMAHAMDGLRGDLGSLSTAIRQQGSQLEAVAQSLAHLATSVHQLIAVLPALMKPAPTPPSPAPCMQDKGEIQNQLPLK</sequence>